<evidence type="ECO:0000313" key="1">
    <source>
        <dbReference type="EMBL" id="JAH43420.1"/>
    </source>
</evidence>
<accession>A0A0E9SRZ1</accession>
<proteinExistence type="predicted"/>
<organism evidence="1">
    <name type="scientific">Anguilla anguilla</name>
    <name type="common">European freshwater eel</name>
    <name type="synonym">Muraena anguilla</name>
    <dbReference type="NCBI Taxonomy" id="7936"/>
    <lineage>
        <taxon>Eukaryota</taxon>
        <taxon>Metazoa</taxon>
        <taxon>Chordata</taxon>
        <taxon>Craniata</taxon>
        <taxon>Vertebrata</taxon>
        <taxon>Euteleostomi</taxon>
        <taxon>Actinopterygii</taxon>
        <taxon>Neopterygii</taxon>
        <taxon>Teleostei</taxon>
        <taxon>Anguilliformes</taxon>
        <taxon>Anguillidae</taxon>
        <taxon>Anguilla</taxon>
    </lineage>
</organism>
<protein>
    <submittedName>
        <fullName evidence="1">Uncharacterized protein</fullName>
    </submittedName>
</protein>
<dbReference type="AlphaFoldDB" id="A0A0E9SRZ1"/>
<sequence>MLRDHTDTEPPELVTVCYKSMVLQVGGDITLKVGGQFECVKNSRGRSGVRGGGVTV</sequence>
<reference evidence="1" key="1">
    <citation type="submission" date="2014-11" db="EMBL/GenBank/DDBJ databases">
        <authorList>
            <person name="Amaro Gonzalez C."/>
        </authorList>
    </citation>
    <scope>NUCLEOTIDE SEQUENCE</scope>
</reference>
<name>A0A0E9SRZ1_ANGAN</name>
<dbReference type="EMBL" id="GBXM01065157">
    <property type="protein sequence ID" value="JAH43420.1"/>
    <property type="molecule type" value="Transcribed_RNA"/>
</dbReference>
<reference evidence="1" key="2">
    <citation type="journal article" date="2015" name="Fish Shellfish Immunol.">
        <title>Early steps in the European eel (Anguilla anguilla)-Vibrio vulnificus interaction in the gills: Role of the RtxA13 toxin.</title>
        <authorList>
            <person name="Callol A."/>
            <person name="Pajuelo D."/>
            <person name="Ebbesson L."/>
            <person name="Teles M."/>
            <person name="MacKenzie S."/>
            <person name="Amaro C."/>
        </authorList>
    </citation>
    <scope>NUCLEOTIDE SEQUENCE</scope>
</reference>